<evidence type="ECO:0000256" key="7">
    <source>
        <dbReference type="SAM" id="MobiDB-lite"/>
    </source>
</evidence>
<organism evidence="10 11">
    <name type="scientific">Methylobacterium organophilum</name>
    <dbReference type="NCBI Taxonomy" id="410"/>
    <lineage>
        <taxon>Bacteria</taxon>
        <taxon>Pseudomonadati</taxon>
        <taxon>Pseudomonadota</taxon>
        <taxon>Alphaproteobacteria</taxon>
        <taxon>Hyphomicrobiales</taxon>
        <taxon>Methylobacteriaceae</taxon>
        <taxon>Methylobacterium</taxon>
    </lineage>
</organism>
<keyword evidence="3 8" id="KW-0812">Transmembrane</keyword>
<protein>
    <submittedName>
        <fullName evidence="10">Chromosome partition protein Smc</fullName>
    </submittedName>
</protein>
<evidence type="ECO:0000256" key="1">
    <source>
        <dbReference type="ARBA" id="ARBA00004651"/>
    </source>
</evidence>
<dbReference type="InterPro" id="IPR003856">
    <property type="entry name" value="LPS_length_determ_N"/>
</dbReference>
<keyword evidence="2" id="KW-1003">Cell membrane</keyword>
<comment type="caution">
    <text evidence="10">The sequence shown here is derived from an EMBL/GenBank/DDBJ whole genome shotgun (WGS) entry which is preliminary data.</text>
</comment>
<feature type="region of interest" description="Disordered" evidence="7">
    <location>
        <begin position="485"/>
        <end position="521"/>
    </location>
</feature>
<keyword evidence="6" id="KW-0175">Coiled coil</keyword>
<feature type="compositionally biased region" description="Gly residues" evidence="7">
    <location>
        <begin position="512"/>
        <end position="521"/>
    </location>
</feature>
<keyword evidence="11" id="KW-1185">Reference proteome</keyword>
<feature type="transmembrane region" description="Helical" evidence="8">
    <location>
        <begin position="452"/>
        <end position="470"/>
    </location>
</feature>
<dbReference type="InterPro" id="IPR050445">
    <property type="entry name" value="Bact_polysacc_biosynth/exp"/>
</dbReference>
<feature type="coiled-coil region" evidence="6">
    <location>
        <begin position="226"/>
        <end position="289"/>
    </location>
</feature>
<reference evidence="10" key="1">
    <citation type="journal article" date="2021" name="Front. Microbiol.">
        <title>Comprehensive Comparative Genomics and Phenotyping of Methylobacterium Species.</title>
        <authorList>
            <person name="Alessa O."/>
            <person name="Ogura Y."/>
            <person name="Fujitani Y."/>
            <person name="Takami H."/>
            <person name="Hayashi T."/>
            <person name="Sahin N."/>
            <person name="Tani A."/>
        </authorList>
    </citation>
    <scope>NUCLEOTIDE SEQUENCE</scope>
    <source>
        <strain evidence="10">NBRC 15689</strain>
    </source>
</reference>
<keyword evidence="4 8" id="KW-1133">Transmembrane helix</keyword>
<sequence>MLLYEDSLPRTSPPPAAEAGRAPSAWGLSLRGVFQILRRRALVILACALACTGIAFLVGKSLTPRYAAGVQLYLDPRDLRLMDKELTPGNQDSTGYMTIVESQAQVITSSNVLARVVASQNLARDPEFVGTGDPGLLGKIGLALGLSQPPVADPGGDAAIALDALQRRIGVSRSGRTFIVEVSVWSREAEKAARLANAVVAAYLAEEAANRADAANRASAGLAARLGELRDAVNAAESKVQLYRAANGLVGTRDSLVTDQQLTQLTAQLATARARATDAKARVDQIERMRKDGLDAGGNEDVLASQAITTLRGQYSELSRRQAELMHDLGPRHPLVSSIQSQVQQVRRLIDQEIGRFAQAARTDLARAQATVKALEQSFEQAKGRTVDVAQASIRLRELEREAEASRAVYEAFLVRARETSEQARLDIGNARVITPAVRPLQRSYPPPAKTLAMLGFGAGLLLGLVLAFGEDRLRREMGASGAQALRRSAAPFPDDPPRPPLLTAVSTTAGRGVGTYGGAR</sequence>
<evidence type="ECO:0000313" key="11">
    <source>
        <dbReference type="Proteomes" id="UP001055156"/>
    </source>
</evidence>
<dbReference type="PANTHER" id="PTHR32309">
    <property type="entry name" value="TYROSINE-PROTEIN KINASE"/>
    <property type="match status" value="1"/>
</dbReference>
<gene>
    <name evidence="10" type="primary">smc_3</name>
    <name evidence="10" type="ORF">LKMONMHP_1344</name>
</gene>
<accession>A0ABQ4T4E8</accession>
<feature type="transmembrane region" description="Helical" evidence="8">
    <location>
        <begin position="41"/>
        <end position="59"/>
    </location>
</feature>
<keyword evidence="5 8" id="KW-0472">Membrane</keyword>
<evidence type="ECO:0000256" key="6">
    <source>
        <dbReference type="SAM" id="Coils"/>
    </source>
</evidence>
<comment type="subcellular location">
    <subcellularLocation>
        <location evidence="1">Cell membrane</location>
        <topology evidence="1">Multi-pass membrane protein</topology>
    </subcellularLocation>
</comment>
<proteinExistence type="predicted"/>
<feature type="coiled-coil region" evidence="6">
    <location>
        <begin position="358"/>
        <end position="416"/>
    </location>
</feature>
<dbReference type="RefSeq" id="WP_238310477.1">
    <property type="nucleotide sequence ID" value="NZ_BPQV01000003.1"/>
</dbReference>
<reference evidence="10" key="2">
    <citation type="submission" date="2021-08" db="EMBL/GenBank/DDBJ databases">
        <authorList>
            <person name="Tani A."/>
            <person name="Ola A."/>
            <person name="Ogura Y."/>
            <person name="Katsura K."/>
            <person name="Hayashi T."/>
        </authorList>
    </citation>
    <scope>NUCLEOTIDE SEQUENCE</scope>
    <source>
        <strain evidence="10">NBRC 15689</strain>
    </source>
</reference>
<evidence type="ECO:0000256" key="8">
    <source>
        <dbReference type="SAM" id="Phobius"/>
    </source>
</evidence>
<dbReference type="PANTHER" id="PTHR32309:SF13">
    <property type="entry name" value="FERRIC ENTEROBACTIN TRANSPORT PROTEIN FEPE"/>
    <property type="match status" value="1"/>
</dbReference>
<dbReference type="Proteomes" id="UP001055156">
    <property type="component" value="Unassembled WGS sequence"/>
</dbReference>
<dbReference type="EMBL" id="BPQV01000003">
    <property type="protein sequence ID" value="GJE26493.1"/>
    <property type="molecule type" value="Genomic_DNA"/>
</dbReference>
<feature type="region of interest" description="Disordered" evidence="7">
    <location>
        <begin position="1"/>
        <end position="22"/>
    </location>
</feature>
<evidence type="ECO:0000256" key="5">
    <source>
        <dbReference type="ARBA" id="ARBA00023136"/>
    </source>
</evidence>
<evidence type="ECO:0000256" key="3">
    <source>
        <dbReference type="ARBA" id="ARBA00022692"/>
    </source>
</evidence>
<name>A0ABQ4T4E8_METOR</name>
<evidence type="ECO:0000256" key="4">
    <source>
        <dbReference type="ARBA" id="ARBA00022989"/>
    </source>
</evidence>
<dbReference type="Pfam" id="PF02706">
    <property type="entry name" value="Wzz"/>
    <property type="match status" value="1"/>
</dbReference>
<evidence type="ECO:0000259" key="9">
    <source>
        <dbReference type="Pfam" id="PF02706"/>
    </source>
</evidence>
<evidence type="ECO:0000313" key="10">
    <source>
        <dbReference type="EMBL" id="GJE26493.1"/>
    </source>
</evidence>
<feature type="domain" description="Polysaccharide chain length determinant N-terminal" evidence="9">
    <location>
        <begin position="28"/>
        <end position="118"/>
    </location>
</feature>
<evidence type="ECO:0000256" key="2">
    <source>
        <dbReference type="ARBA" id="ARBA00022475"/>
    </source>
</evidence>